<gene>
    <name evidence="1" type="ORF">ECPE_LOCUS2276</name>
</gene>
<name>A0A183A5P1_9TREM</name>
<dbReference type="WBParaSite" id="ECPE_0000227601-mRNA-1">
    <property type="protein sequence ID" value="ECPE_0000227601-mRNA-1"/>
    <property type="gene ID" value="ECPE_0000227601"/>
</dbReference>
<reference evidence="1 2" key="2">
    <citation type="submission" date="2018-11" db="EMBL/GenBank/DDBJ databases">
        <authorList>
            <consortium name="Pathogen Informatics"/>
        </authorList>
    </citation>
    <scope>NUCLEOTIDE SEQUENCE [LARGE SCALE GENOMIC DNA]</scope>
    <source>
        <strain evidence="1 2">Egypt</strain>
    </source>
</reference>
<accession>A0A183A5P1</accession>
<dbReference type="EMBL" id="UZAN01039513">
    <property type="protein sequence ID" value="VDP65983.1"/>
    <property type="molecule type" value="Genomic_DNA"/>
</dbReference>
<reference evidence="3" key="1">
    <citation type="submission" date="2016-06" db="UniProtKB">
        <authorList>
            <consortium name="WormBaseParasite"/>
        </authorList>
    </citation>
    <scope>IDENTIFICATION</scope>
</reference>
<dbReference type="Proteomes" id="UP000272942">
    <property type="component" value="Unassembled WGS sequence"/>
</dbReference>
<organism evidence="3">
    <name type="scientific">Echinostoma caproni</name>
    <dbReference type="NCBI Taxonomy" id="27848"/>
    <lineage>
        <taxon>Eukaryota</taxon>
        <taxon>Metazoa</taxon>
        <taxon>Spiralia</taxon>
        <taxon>Lophotrochozoa</taxon>
        <taxon>Platyhelminthes</taxon>
        <taxon>Trematoda</taxon>
        <taxon>Digenea</taxon>
        <taxon>Plagiorchiida</taxon>
        <taxon>Echinostomata</taxon>
        <taxon>Echinostomatoidea</taxon>
        <taxon>Echinostomatidae</taxon>
        <taxon>Echinostoma</taxon>
    </lineage>
</organism>
<evidence type="ECO:0000313" key="3">
    <source>
        <dbReference type="WBParaSite" id="ECPE_0000227601-mRNA-1"/>
    </source>
</evidence>
<proteinExistence type="predicted"/>
<evidence type="ECO:0000313" key="2">
    <source>
        <dbReference type="Proteomes" id="UP000272942"/>
    </source>
</evidence>
<dbReference type="AlphaFoldDB" id="A0A183A5P1"/>
<evidence type="ECO:0000313" key="1">
    <source>
        <dbReference type="EMBL" id="VDP65983.1"/>
    </source>
</evidence>
<protein>
    <submittedName>
        <fullName evidence="3">Gag-pol polyprotein</fullName>
    </submittedName>
</protein>
<keyword evidence="2" id="KW-1185">Reference proteome</keyword>
<sequence length="188" mass="20655">MTKLVLTKQILSSLNGITEQHTVPAEVKDKLRLALACGVNYAEGLISIAQACQNDDVVARVDAVENEDKIEKIIEEIGRLKEESKGGSRGRRRFRARFRPKRCFSCHGIGHLARFGPNQHIRSCFSVSNPTAWGIPRLEVFILGQSKLAVIDTDAGISIMPRVEGVPVKPCNLSLRAVGSMPLRVLGK</sequence>